<dbReference type="PANTHER" id="PTHR38926">
    <property type="entry name" value="F-BOX DOMAIN CONTAINING PROTEIN, EXPRESSED"/>
    <property type="match status" value="1"/>
</dbReference>
<evidence type="ECO:0000313" key="2">
    <source>
        <dbReference type="EMBL" id="CAK9075174.1"/>
    </source>
</evidence>
<accession>A0ABP0PIT8</accession>
<name>A0ABP0PIT8_9DINO</name>
<organism evidence="3 4">
    <name type="scientific">Durusdinium trenchii</name>
    <dbReference type="NCBI Taxonomy" id="1381693"/>
    <lineage>
        <taxon>Eukaryota</taxon>
        <taxon>Sar</taxon>
        <taxon>Alveolata</taxon>
        <taxon>Dinophyceae</taxon>
        <taxon>Suessiales</taxon>
        <taxon>Symbiodiniaceae</taxon>
        <taxon>Durusdinium</taxon>
    </lineage>
</organism>
<dbReference type="InterPro" id="IPR000626">
    <property type="entry name" value="Ubiquitin-like_dom"/>
</dbReference>
<keyword evidence="4" id="KW-1185">Reference proteome</keyword>
<gene>
    <name evidence="2" type="ORF">SCF082_LOCUS36483</name>
    <name evidence="3" type="ORF">SCF082_LOCUS36703</name>
</gene>
<dbReference type="SUPFAM" id="SSF52047">
    <property type="entry name" value="RNI-like"/>
    <property type="match status" value="1"/>
</dbReference>
<proteinExistence type="predicted"/>
<dbReference type="EMBL" id="CAXAMM010036002">
    <property type="protein sequence ID" value="CAK9075174.1"/>
    <property type="molecule type" value="Genomic_DNA"/>
</dbReference>
<dbReference type="PANTHER" id="PTHR38926:SF5">
    <property type="entry name" value="F-BOX AND LEUCINE-RICH REPEAT PROTEIN 6"/>
    <property type="match status" value="1"/>
</dbReference>
<dbReference type="Gene3D" id="3.80.10.10">
    <property type="entry name" value="Ribonuclease Inhibitor"/>
    <property type="match status" value="1"/>
</dbReference>
<dbReference type="Proteomes" id="UP001642464">
    <property type="component" value="Unassembled WGS sequence"/>
</dbReference>
<dbReference type="PROSITE" id="PS50053">
    <property type="entry name" value="UBIQUITIN_2"/>
    <property type="match status" value="1"/>
</dbReference>
<sequence length="569" mass="63270">MKLCFRTMDGALLDAEFEASDFVYDVSQQLATTHKANQQVSARLTREGALLPPGFRLSECALKEDDLIDVIFVAWTPPLEQSRLEVLPRRTIDALCVNETHLDASGIFTRSSERHEMAVQLASNIRPSLIVLDIRQCGLSTESLLQIFELLPESLQELWAGRNHFDGQVLECLQQKSLKLRVLDIGYSSCENMQKLPDLVTELTEQLMLGDLDDMEASVFEAALAKCPHLRLLDIFNNDSLERSFGVIAQCSQLRQLLAKRVEFPIEGLKQILHQCLHLEHLVIENVQDLSVVRSLAKLNLKVLQVAVVETGQILPAIVALKVETLMISLQQADGDADASLAFMEDVGPLVESFKSSPATCLALEAAAVDLEILEAIGTRLCSIGQGWDSASNSILSSLAKTPLCCVNLLSLSINYFEQIDPKELAQVAAACPMLRDLSLNADDDEFQVAAIDEGVLALGQHCHKLEHLDMYDRIMAQPAQTVMTACEGWPLLRYLCMAGCTREDWETVEQIHELPVVLATKCPKIQEVVIYDDEMTQLFDAELGKRCALYGRDFLDFETDSEDCSDED</sequence>
<evidence type="ECO:0000259" key="1">
    <source>
        <dbReference type="PROSITE" id="PS50053"/>
    </source>
</evidence>
<evidence type="ECO:0000313" key="3">
    <source>
        <dbReference type="EMBL" id="CAK9075943.1"/>
    </source>
</evidence>
<reference evidence="3 4" key="1">
    <citation type="submission" date="2024-02" db="EMBL/GenBank/DDBJ databases">
        <authorList>
            <person name="Chen Y."/>
            <person name="Shah S."/>
            <person name="Dougan E. K."/>
            <person name="Thang M."/>
            <person name="Chan C."/>
        </authorList>
    </citation>
    <scope>NUCLEOTIDE SEQUENCE [LARGE SCALE GENOMIC DNA]</scope>
</reference>
<evidence type="ECO:0000313" key="4">
    <source>
        <dbReference type="Proteomes" id="UP001642464"/>
    </source>
</evidence>
<protein>
    <submittedName>
        <fullName evidence="3">Ankyrin-1</fullName>
    </submittedName>
</protein>
<dbReference type="EMBL" id="CAXAMM010036557">
    <property type="protein sequence ID" value="CAK9075943.1"/>
    <property type="molecule type" value="Genomic_DNA"/>
</dbReference>
<feature type="domain" description="Ubiquitin-like" evidence="1">
    <location>
        <begin position="1"/>
        <end position="71"/>
    </location>
</feature>
<comment type="caution">
    <text evidence="3">The sequence shown here is derived from an EMBL/GenBank/DDBJ whole genome shotgun (WGS) entry which is preliminary data.</text>
</comment>
<dbReference type="InterPro" id="IPR032675">
    <property type="entry name" value="LRR_dom_sf"/>
</dbReference>